<feature type="chain" id="PRO_5015965779" evidence="1">
    <location>
        <begin position="23"/>
        <end position="155"/>
    </location>
</feature>
<keyword evidence="1" id="KW-0732">Signal</keyword>
<accession>A0A2V3UTZ8</accession>
<evidence type="ECO:0000313" key="2">
    <source>
        <dbReference type="EMBL" id="PXW71663.1"/>
    </source>
</evidence>
<dbReference type="EMBL" id="QJJM01000012">
    <property type="protein sequence ID" value="PXW71663.1"/>
    <property type="molecule type" value="Genomic_DNA"/>
</dbReference>
<organism evidence="2 3">
    <name type="scientific">Blastomonas natatoria</name>
    <dbReference type="NCBI Taxonomy" id="34015"/>
    <lineage>
        <taxon>Bacteria</taxon>
        <taxon>Pseudomonadati</taxon>
        <taxon>Pseudomonadota</taxon>
        <taxon>Alphaproteobacteria</taxon>
        <taxon>Sphingomonadales</taxon>
        <taxon>Sphingomonadaceae</taxon>
        <taxon>Blastomonas</taxon>
    </lineage>
</organism>
<sequence>MARNLVILASLLVACVPNPGWAASKIDRGHGSFFNKPGATAEIATREIESCRKLASGAESQINTIDVLAGGIAAVLGGALADGDQKRINTENCMLIRGWNLYAMTREEGRAWKALPEAERNAQLALLVGAEKPARGSLLRTWHNDYAEPALWQKN</sequence>
<dbReference type="PROSITE" id="PS51257">
    <property type="entry name" value="PROKAR_LIPOPROTEIN"/>
    <property type="match status" value="1"/>
</dbReference>
<dbReference type="AlphaFoldDB" id="A0A2V3UTZ8"/>
<proteinExistence type="predicted"/>
<dbReference type="OrthoDB" id="7596680at2"/>
<protein>
    <submittedName>
        <fullName evidence="2">Uncharacterized protein</fullName>
    </submittedName>
</protein>
<feature type="signal peptide" evidence="1">
    <location>
        <begin position="1"/>
        <end position="22"/>
    </location>
</feature>
<evidence type="ECO:0000256" key="1">
    <source>
        <dbReference type="SAM" id="SignalP"/>
    </source>
</evidence>
<gene>
    <name evidence="2" type="ORF">C7451_112107</name>
</gene>
<dbReference type="Proteomes" id="UP000248014">
    <property type="component" value="Unassembled WGS sequence"/>
</dbReference>
<keyword evidence="3" id="KW-1185">Reference proteome</keyword>
<name>A0A2V3UTZ8_9SPHN</name>
<evidence type="ECO:0000313" key="3">
    <source>
        <dbReference type="Proteomes" id="UP000248014"/>
    </source>
</evidence>
<reference evidence="2 3" key="1">
    <citation type="submission" date="2018-05" db="EMBL/GenBank/DDBJ databases">
        <title>Genomic Encyclopedia of Type Strains, Phase IV (KMG-IV): sequencing the most valuable type-strain genomes for metagenomic binning, comparative biology and taxonomic classification.</title>
        <authorList>
            <person name="Goeker M."/>
        </authorList>
    </citation>
    <scope>NUCLEOTIDE SEQUENCE [LARGE SCALE GENOMIC DNA]</scope>
    <source>
        <strain evidence="2 3">DSM 3183</strain>
    </source>
</reference>
<comment type="caution">
    <text evidence="2">The sequence shown here is derived from an EMBL/GenBank/DDBJ whole genome shotgun (WGS) entry which is preliminary data.</text>
</comment>